<evidence type="ECO:0000256" key="3">
    <source>
        <dbReference type="ARBA" id="ARBA00022691"/>
    </source>
</evidence>
<dbReference type="InterPro" id="IPR007757">
    <property type="entry name" value="MT-A70-like"/>
</dbReference>
<comment type="similarity">
    <text evidence="4">Belongs to the MT-A70-like family.</text>
</comment>
<dbReference type="PANTHER" id="PTHR12829">
    <property type="entry name" value="N6-ADENOSINE-METHYLTRANSFERASE"/>
    <property type="match status" value="1"/>
</dbReference>
<accession>A0ABV8QCU7</accession>
<dbReference type="PROSITE" id="PS00092">
    <property type="entry name" value="N6_MTASE"/>
    <property type="match status" value="1"/>
</dbReference>
<keyword evidence="3" id="KW-0949">S-adenosyl-L-methionine</keyword>
<keyword evidence="2" id="KW-0808">Transferase</keyword>
<dbReference type="SUPFAM" id="SSF53335">
    <property type="entry name" value="S-adenosyl-L-methionine-dependent methyltransferases"/>
    <property type="match status" value="1"/>
</dbReference>
<dbReference type="Pfam" id="PF05063">
    <property type="entry name" value="MT-A70"/>
    <property type="match status" value="1"/>
</dbReference>
<dbReference type="InterPro" id="IPR002052">
    <property type="entry name" value="DNA_methylase_N6_adenine_CS"/>
</dbReference>
<dbReference type="Proteomes" id="UP001595900">
    <property type="component" value="Unassembled WGS sequence"/>
</dbReference>
<keyword evidence="6" id="KW-1185">Reference proteome</keyword>
<keyword evidence="1 5" id="KW-0489">Methyltransferase</keyword>
<dbReference type="EMBL" id="JBHSCN010000023">
    <property type="protein sequence ID" value="MFC4245330.1"/>
    <property type="molecule type" value="Genomic_DNA"/>
</dbReference>
<name>A0ABV8QCU7_9MICO</name>
<reference evidence="6" key="1">
    <citation type="journal article" date="2019" name="Int. J. Syst. Evol. Microbiol.">
        <title>The Global Catalogue of Microorganisms (GCM) 10K type strain sequencing project: providing services to taxonomists for standard genome sequencing and annotation.</title>
        <authorList>
            <consortium name="The Broad Institute Genomics Platform"/>
            <consortium name="The Broad Institute Genome Sequencing Center for Infectious Disease"/>
            <person name="Wu L."/>
            <person name="Ma J."/>
        </authorList>
    </citation>
    <scope>NUCLEOTIDE SEQUENCE [LARGE SCALE GENOMIC DNA]</scope>
    <source>
        <strain evidence="6">CGMCC 1.10363</strain>
    </source>
</reference>
<dbReference type="GO" id="GO:0008168">
    <property type="term" value="F:methyltransferase activity"/>
    <property type="evidence" value="ECO:0007669"/>
    <property type="project" value="UniProtKB-KW"/>
</dbReference>
<protein>
    <submittedName>
        <fullName evidence="5">MT-A70 family methyltransferase</fullName>
    </submittedName>
</protein>
<dbReference type="InterPro" id="IPR029063">
    <property type="entry name" value="SAM-dependent_MTases_sf"/>
</dbReference>
<proteinExistence type="inferred from homology"/>
<comment type="caution">
    <text evidence="5">The sequence shown here is derived from an EMBL/GenBank/DDBJ whole genome shotgun (WGS) entry which is preliminary data.</text>
</comment>
<evidence type="ECO:0000256" key="2">
    <source>
        <dbReference type="ARBA" id="ARBA00022679"/>
    </source>
</evidence>
<sequence length="208" mass="23802">MSIPMPQSRRPTPKHKYRVIYADPPWPTGQKGGRGASRHYDLMSLRDIEGMGTAIKHVAAVNSALFLWTTSNDLPNAFKVMEAWGYRYITTFIWDKRPVMALGAYFRGAHEVMLFGVHGKVPFNFHGQRSIETFKRREHSRKPDEIFPLIERLLPGPALEVFGRRFPMNEDGVTRRPGWSVWGNEVASDISLLPFGYPVPSDFDEQEP</sequence>
<dbReference type="PANTHER" id="PTHR12829:SF7">
    <property type="entry name" value="N6-ADENOSINE-METHYLTRANSFERASE CATALYTIC SUBUNIT"/>
    <property type="match status" value="1"/>
</dbReference>
<gene>
    <name evidence="5" type="ORF">ACFOYW_18325</name>
</gene>
<evidence type="ECO:0000313" key="6">
    <source>
        <dbReference type="Proteomes" id="UP001595900"/>
    </source>
</evidence>
<organism evidence="5 6">
    <name type="scientific">Gryllotalpicola reticulitermitis</name>
    <dbReference type="NCBI Taxonomy" id="1184153"/>
    <lineage>
        <taxon>Bacteria</taxon>
        <taxon>Bacillati</taxon>
        <taxon>Actinomycetota</taxon>
        <taxon>Actinomycetes</taxon>
        <taxon>Micrococcales</taxon>
        <taxon>Microbacteriaceae</taxon>
        <taxon>Gryllotalpicola</taxon>
    </lineage>
</organism>
<evidence type="ECO:0000256" key="4">
    <source>
        <dbReference type="PROSITE-ProRule" id="PRU00489"/>
    </source>
</evidence>
<evidence type="ECO:0000256" key="1">
    <source>
        <dbReference type="ARBA" id="ARBA00022603"/>
    </source>
</evidence>
<dbReference type="GO" id="GO:0032259">
    <property type="term" value="P:methylation"/>
    <property type="evidence" value="ECO:0007669"/>
    <property type="project" value="UniProtKB-KW"/>
</dbReference>
<dbReference type="PROSITE" id="PS51143">
    <property type="entry name" value="MT_A70"/>
    <property type="match status" value="1"/>
</dbReference>
<dbReference type="Gene3D" id="3.40.50.150">
    <property type="entry name" value="Vaccinia Virus protein VP39"/>
    <property type="match status" value="1"/>
</dbReference>
<dbReference type="RefSeq" id="WP_390232463.1">
    <property type="nucleotide sequence ID" value="NZ_JBHSCN010000023.1"/>
</dbReference>
<evidence type="ECO:0000313" key="5">
    <source>
        <dbReference type="EMBL" id="MFC4245330.1"/>
    </source>
</evidence>